<evidence type="ECO:0000256" key="6">
    <source>
        <dbReference type="ARBA" id="ARBA00022982"/>
    </source>
</evidence>
<dbReference type="GO" id="GO:0005886">
    <property type="term" value="C:plasma membrane"/>
    <property type="evidence" value="ECO:0007669"/>
    <property type="project" value="UniProtKB-SubCell"/>
</dbReference>
<evidence type="ECO:0000256" key="1">
    <source>
        <dbReference type="ARBA" id="ARBA00022448"/>
    </source>
</evidence>
<feature type="domain" description="4Fe-4S ferredoxin-type" evidence="11">
    <location>
        <begin position="235"/>
        <end position="264"/>
    </location>
</feature>
<evidence type="ECO:0000259" key="12">
    <source>
        <dbReference type="PROSITE" id="PS51656"/>
    </source>
</evidence>
<dbReference type="Pfam" id="PF14697">
    <property type="entry name" value="Fer4_21"/>
    <property type="match status" value="1"/>
</dbReference>
<evidence type="ECO:0000313" key="13">
    <source>
        <dbReference type="EMBL" id="OHW62494.1"/>
    </source>
</evidence>
<dbReference type="PANTHER" id="PTHR43560">
    <property type="entry name" value="ION-TRANSLOCATING OXIDOREDUCTASE COMPLEX SUBUNIT B"/>
    <property type="match status" value="1"/>
</dbReference>
<dbReference type="GO" id="GO:0046872">
    <property type="term" value="F:metal ion binding"/>
    <property type="evidence" value="ECO:0007669"/>
    <property type="project" value="UniProtKB-KW"/>
</dbReference>
<feature type="binding site" evidence="10">
    <location>
        <position position="176"/>
    </location>
    <ligand>
        <name>[4Fe-4S] cluster</name>
        <dbReference type="ChEBI" id="CHEBI:49883"/>
        <label>3</label>
    </ligand>
</feature>
<feature type="domain" description="4Fe-4S ferredoxin-type" evidence="11">
    <location>
        <begin position="267"/>
        <end position="296"/>
    </location>
</feature>
<keyword evidence="8 10" id="KW-0411">Iron-sulfur</keyword>
<feature type="domain" description="4Fe-4S ferredoxin-type" evidence="11">
    <location>
        <begin position="204"/>
        <end position="234"/>
    </location>
</feature>
<keyword evidence="14" id="KW-1185">Reference proteome</keyword>
<dbReference type="GO" id="GO:0022900">
    <property type="term" value="P:electron transport chain"/>
    <property type="evidence" value="ECO:0007669"/>
    <property type="project" value="UniProtKB-UniRule"/>
</dbReference>
<dbReference type="Pfam" id="PF12838">
    <property type="entry name" value="Fer4_7"/>
    <property type="match status" value="1"/>
</dbReference>
<evidence type="ECO:0000256" key="5">
    <source>
        <dbReference type="ARBA" id="ARBA00022967"/>
    </source>
</evidence>
<reference evidence="13 14" key="1">
    <citation type="submission" date="2016-09" db="EMBL/GenBank/DDBJ databases">
        <title>Genome sequence of Eubacterium angustum.</title>
        <authorList>
            <person name="Poehlein A."/>
            <person name="Daniel R."/>
        </authorList>
    </citation>
    <scope>NUCLEOTIDE SEQUENCE [LARGE SCALE GENOMIC DNA]</scope>
    <source>
        <strain evidence="13 14">DSM 1989</strain>
    </source>
</reference>
<keyword evidence="4 10" id="KW-0677">Repeat</keyword>
<sequence>MNGIIVAVGALGALGAAFGVGLALAAKAFHVPVDEKIEKVRNALPGANCGACGFPGCDGLAEAIANGEAPVNACPVGGDESASAIADIMGSAAGASEKQVARVICNGTSCNAKEKFKYEGIHDCRAAALVSGGNKSCSYGCLGFGTCEKVCPFDAIRMVDGIAEIDRDKCTACGKCIEVCPKMVIDMVPYSQEVVVDCNSNDKGKAVKDSCSVGCISCQMCVKACPFGAMEFKNNLAYINYDKCTNCMVCAEVCPTKAIWANFEVRKVAEINPDKCVGCTVCAQHCPTYTIDGYREEAHVVNQENCIGCSVCANKCPFDAIDMKNRTSNKK</sequence>
<keyword evidence="2 10" id="KW-0004">4Fe-4S</keyword>
<evidence type="ECO:0000256" key="4">
    <source>
        <dbReference type="ARBA" id="ARBA00022737"/>
    </source>
</evidence>
<evidence type="ECO:0000259" key="11">
    <source>
        <dbReference type="PROSITE" id="PS51379"/>
    </source>
</evidence>
<keyword evidence="1 10" id="KW-0813">Transport</keyword>
<evidence type="ECO:0000256" key="8">
    <source>
        <dbReference type="ARBA" id="ARBA00023014"/>
    </source>
</evidence>
<dbReference type="Pfam" id="PF25160">
    <property type="entry name" value="LdpA_Fe-S-bd"/>
    <property type="match status" value="1"/>
</dbReference>
<feature type="binding site" evidence="10">
    <location>
        <position position="141"/>
    </location>
    <ligand>
        <name>[4Fe-4S] cluster</name>
        <dbReference type="ChEBI" id="CHEBI:49883"/>
        <label>2</label>
    </ligand>
</feature>
<dbReference type="RefSeq" id="WP_071062412.1">
    <property type="nucleotide sequence ID" value="NZ_MKIE01000003.1"/>
</dbReference>
<comment type="cofactor">
    <cofactor evidence="10">
        <name>[4Fe-4S] cluster</name>
        <dbReference type="ChEBI" id="CHEBI:49883"/>
    </cofactor>
    <text evidence="10">Binds 3 [4Fe-4S] clusters.</text>
</comment>
<comment type="function">
    <text evidence="10">Part of a membrane-bound complex that couples electron transfer with translocation of ions across the membrane.</text>
</comment>
<dbReference type="Gene3D" id="1.10.15.40">
    <property type="entry name" value="Electron transport complex subunit B, putative Fe-S cluster"/>
    <property type="match status" value="1"/>
</dbReference>
<evidence type="ECO:0000256" key="2">
    <source>
        <dbReference type="ARBA" id="ARBA00022485"/>
    </source>
</evidence>
<organism evidence="13 14">
    <name type="scientific">Andreesenia angusta</name>
    <dbReference type="NCBI Taxonomy" id="39480"/>
    <lineage>
        <taxon>Bacteria</taxon>
        <taxon>Bacillati</taxon>
        <taxon>Bacillota</taxon>
        <taxon>Tissierellia</taxon>
        <taxon>Tissierellales</taxon>
        <taxon>Gottschalkiaceae</taxon>
        <taxon>Andreesenia</taxon>
    </lineage>
</organism>
<dbReference type="PROSITE" id="PS51379">
    <property type="entry name" value="4FE4S_FER_2"/>
    <property type="match status" value="6"/>
</dbReference>
<feature type="binding site" evidence="10">
    <location>
        <position position="137"/>
    </location>
    <ligand>
        <name>[4Fe-4S] cluster</name>
        <dbReference type="ChEBI" id="CHEBI:49883"/>
        <label>2</label>
    </ligand>
</feature>
<proteinExistence type="inferred from homology"/>
<dbReference type="NCBIfam" id="NF005503">
    <property type="entry name" value="PRK07118.1-2"/>
    <property type="match status" value="1"/>
</dbReference>
<dbReference type="Gene3D" id="3.30.70.20">
    <property type="match status" value="4"/>
</dbReference>
<dbReference type="GO" id="GO:0051539">
    <property type="term" value="F:4 iron, 4 sulfur cluster binding"/>
    <property type="evidence" value="ECO:0007669"/>
    <property type="project" value="UniProtKB-UniRule"/>
</dbReference>
<dbReference type="AlphaFoldDB" id="A0A1S1V7L1"/>
<feature type="domain" description="4Fe-4S ferredoxin-type" evidence="11">
    <location>
        <begin position="161"/>
        <end position="190"/>
    </location>
</feature>
<comment type="caution">
    <text evidence="10">Lacks conserved residue(s) required for the propagation of feature annotation.</text>
</comment>
<dbReference type="GO" id="GO:0009055">
    <property type="term" value="F:electron transfer activity"/>
    <property type="evidence" value="ECO:0007669"/>
    <property type="project" value="InterPro"/>
</dbReference>
<evidence type="ECO:0000256" key="7">
    <source>
        <dbReference type="ARBA" id="ARBA00023004"/>
    </source>
</evidence>
<comment type="caution">
    <text evidence="13">The sequence shown here is derived from an EMBL/GenBank/DDBJ whole genome shotgun (WGS) entry which is preliminary data.</text>
</comment>
<keyword evidence="5 10" id="KW-1278">Translocase</keyword>
<evidence type="ECO:0000256" key="9">
    <source>
        <dbReference type="ARBA" id="ARBA00023136"/>
    </source>
</evidence>
<dbReference type="PROSITE" id="PS00198">
    <property type="entry name" value="4FE4S_FER_1"/>
    <property type="match status" value="3"/>
</dbReference>
<feature type="binding site" evidence="10">
    <location>
        <position position="173"/>
    </location>
    <ligand>
        <name>[4Fe-4S] cluster</name>
        <dbReference type="ChEBI" id="CHEBI:49883"/>
        <label>3</label>
    </ligand>
</feature>
<dbReference type="EMBL" id="MKIE01000003">
    <property type="protein sequence ID" value="OHW62494.1"/>
    <property type="molecule type" value="Genomic_DNA"/>
</dbReference>
<dbReference type="Pfam" id="PF04060">
    <property type="entry name" value="FeS"/>
    <property type="match status" value="1"/>
</dbReference>
<dbReference type="NCBIfam" id="TIGR01944">
    <property type="entry name" value="rnfB"/>
    <property type="match status" value="1"/>
</dbReference>
<feature type="binding site" evidence="10">
    <location>
        <position position="170"/>
    </location>
    <ligand>
        <name>[4Fe-4S] cluster</name>
        <dbReference type="ChEBI" id="CHEBI:49883"/>
        <label>3</label>
    </ligand>
</feature>
<dbReference type="InterPro" id="IPR057431">
    <property type="entry name" value="LdpA_Fe-S-bd"/>
</dbReference>
<evidence type="ECO:0000313" key="14">
    <source>
        <dbReference type="Proteomes" id="UP000180254"/>
    </source>
</evidence>
<keyword evidence="9 10" id="KW-0472">Membrane</keyword>
<feature type="binding site" evidence="10">
    <location>
        <position position="147"/>
    </location>
    <ligand>
        <name>[4Fe-4S] cluster</name>
        <dbReference type="ChEBI" id="CHEBI:49883"/>
        <label>2</label>
    </ligand>
</feature>
<feature type="binding site" evidence="10">
    <location>
        <position position="52"/>
    </location>
    <ligand>
        <name>[4Fe-4S] cluster</name>
        <dbReference type="ChEBI" id="CHEBI:49883"/>
        <label>1</label>
    </ligand>
</feature>
<feature type="binding site" evidence="10">
    <location>
        <position position="57"/>
    </location>
    <ligand>
        <name>[4Fe-4S] cluster</name>
        <dbReference type="ChEBI" id="CHEBI:49883"/>
        <label>1</label>
    </ligand>
</feature>
<dbReference type="InterPro" id="IPR010207">
    <property type="entry name" value="Elect_transpt_cplx_RnfB/RsxB"/>
</dbReference>
<feature type="binding site" evidence="10">
    <location>
        <position position="151"/>
    </location>
    <ligand>
        <name>[4Fe-4S] cluster</name>
        <dbReference type="ChEBI" id="CHEBI:49883"/>
        <label>3</label>
    </ligand>
</feature>
<feature type="binding site" evidence="10">
    <location>
        <position position="180"/>
    </location>
    <ligand>
        <name>[4Fe-4S] cluster</name>
        <dbReference type="ChEBI" id="CHEBI:49883"/>
        <label>2</label>
    </ligand>
</feature>
<gene>
    <name evidence="10 13" type="primary">rnfB</name>
    <name evidence="13" type="ORF">EUAN_10580</name>
</gene>
<keyword evidence="7 10" id="KW-0408">Iron</keyword>
<feature type="domain" description="4Fe-4S ferredoxin-type" evidence="11">
    <location>
        <begin position="297"/>
        <end position="326"/>
    </location>
</feature>
<comment type="subcellular location">
    <subcellularLocation>
        <location evidence="10">Cell membrane</location>
    </subcellularLocation>
</comment>
<feature type="domain" description="4Fe-4S ferredoxin-type" evidence="11">
    <location>
        <begin position="126"/>
        <end position="160"/>
    </location>
</feature>
<dbReference type="PANTHER" id="PTHR43560:SF1">
    <property type="entry name" value="ION-TRANSLOCATING OXIDOREDUCTASE COMPLEX SUBUNIT B"/>
    <property type="match status" value="1"/>
</dbReference>
<feature type="binding site" evidence="10">
    <location>
        <position position="49"/>
    </location>
    <ligand>
        <name>[4Fe-4S] cluster</name>
        <dbReference type="ChEBI" id="CHEBI:49883"/>
        <label>1</label>
    </ligand>
</feature>
<dbReference type="Proteomes" id="UP000180254">
    <property type="component" value="Unassembled WGS sequence"/>
</dbReference>
<keyword evidence="6 10" id="KW-0249">Electron transport</keyword>
<accession>A0A1S1V7L1</accession>
<dbReference type="InterPro" id="IPR007202">
    <property type="entry name" value="4Fe-4S_dom"/>
</dbReference>
<dbReference type="HAMAP" id="MF_00463">
    <property type="entry name" value="RsxB_RnfB"/>
    <property type="match status" value="1"/>
</dbReference>
<dbReference type="OrthoDB" id="9789936at2"/>
<feature type="domain" description="4Fe-4S" evidence="12">
    <location>
        <begin position="32"/>
        <end position="91"/>
    </location>
</feature>
<keyword evidence="3 10" id="KW-0479">Metal-binding</keyword>
<comment type="similarity">
    <text evidence="10">Belongs to the 4Fe4S bacterial-type ferredoxin family. RnfB subfamily.</text>
</comment>
<dbReference type="EC" id="7.-.-.-" evidence="10"/>
<dbReference type="InterPro" id="IPR050395">
    <property type="entry name" value="4Fe4S_Ferredoxin_RnfB"/>
</dbReference>
<dbReference type="PROSITE" id="PS51656">
    <property type="entry name" value="4FE4S"/>
    <property type="match status" value="1"/>
</dbReference>
<dbReference type="STRING" id="39480.EUAN_10580"/>
<feature type="binding site" evidence="10">
    <location>
        <position position="74"/>
    </location>
    <ligand>
        <name>[4Fe-4S] cluster</name>
        <dbReference type="ChEBI" id="CHEBI:49883"/>
        <label>1</label>
    </ligand>
</feature>
<dbReference type="SUPFAM" id="SSF54862">
    <property type="entry name" value="4Fe-4S ferredoxins"/>
    <property type="match status" value="2"/>
</dbReference>
<dbReference type="InterPro" id="IPR017900">
    <property type="entry name" value="4Fe4S_Fe_S_CS"/>
</dbReference>
<keyword evidence="10" id="KW-1003">Cell membrane</keyword>
<evidence type="ECO:0000256" key="10">
    <source>
        <dbReference type="HAMAP-Rule" id="MF_00463"/>
    </source>
</evidence>
<name>A0A1S1V7L1_9FIRM</name>
<evidence type="ECO:0000256" key="3">
    <source>
        <dbReference type="ARBA" id="ARBA00022723"/>
    </source>
</evidence>
<protein>
    <recommendedName>
        <fullName evidence="10">Ion-translocating oxidoreductase complex subunit B</fullName>
        <ecNumber evidence="10">7.-.-.-</ecNumber>
    </recommendedName>
    <alternativeName>
        <fullName evidence="10">Rnf electron transport complex subunit B</fullName>
    </alternativeName>
</protein>
<dbReference type="CDD" id="cd10549">
    <property type="entry name" value="MtMvhB_like"/>
    <property type="match status" value="2"/>
</dbReference>
<feature type="region of interest" description="Hydrophobic" evidence="10">
    <location>
        <begin position="1"/>
        <end position="26"/>
    </location>
</feature>
<comment type="subunit">
    <text evidence="10">The complex is composed of six subunits: RnfA, RnfB, RnfC, RnfD, RnfE and RnfG.</text>
</comment>
<dbReference type="InterPro" id="IPR017896">
    <property type="entry name" value="4Fe4S_Fe-S-bd"/>
</dbReference>